<dbReference type="InterPro" id="IPR009057">
    <property type="entry name" value="Homeodomain-like_sf"/>
</dbReference>
<dbReference type="Gene3D" id="1.10.10.60">
    <property type="entry name" value="Homeodomain-like"/>
    <property type="match status" value="1"/>
</dbReference>
<dbReference type="InterPro" id="IPR011075">
    <property type="entry name" value="TetR_C"/>
</dbReference>
<evidence type="ECO:0000256" key="2">
    <source>
        <dbReference type="ARBA" id="ARBA00023125"/>
    </source>
</evidence>
<feature type="DNA-binding region" description="H-T-H motif" evidence="4">
    <location>
        <begin position="38"/>
        <end position="57"/>
    </location>
</feature>
<keyword evidence="1" id="KW-0805">Transcription regulation</keyword>
<evidence type="ECO:0000313" key="6">
    <source>
        <dbReference type="EMBL" id="GFG53351.1"/>
    </source>
</evidence>
<dbReference type="Proteomes" id="UP000220914">
    <property type="component" value="Unassembled WGS sequence"/>
</dbReference>
<evidence type="ECO:0000259" key="5">
    <source>
        <dbReference type="PROSITE" id="PS50977"/>
    </source>
</evidence>
<dbReference type="PRINTS" id="PR00455">
    <property type="entry name" value="HTHTETR"/>
</dbReference>
<dbReference type="InterPro" id="IPR001647">
    <property type="entry name" value="HTH_TetR"/>
</dbReference>
<dbReference type="PANTHER" id="PTHR30055">
    <property type="entry name" value="HTH-TYPE TRANSCRIPTIONAL REGULATOR RUTR"/>
    <property type="match status" value="1"/>
</dbReference>
<evidence type="ECO:0000313" key="7">
    <source>
        <dbReference type="EMBL" id="PEG35246.1"/>
    </source>
</evidence>
<dbReference type="OrthoDB" id="4549829at2"/>
<comment type="caution">
    <text evidence="7">The sequence shown here is derived from an EMBL/GenBank/DDBJ whole genome shotgun (WGS) entry which is preliminary data.</text>
</comment>
<evidence type="ECO:0000313" key="9">
    <source>
        <dbReference type="Proteomes" id="UP000465302"/>
    </source>
</evidence>
<dbReference type="Pfam" id="PF00440">
    <property type="entry name" value="TetR_N"/>
    <property type="match status" value="1"/>
</dbReference>
<keyword evidence="8" id="KW-1185">Reference proteome</keyword>
<reference evidence="6 9" key="2">
    <citation type="journal article" date="2019" name="Emerg. Microbes Infect.">
        <title>Comprehensive subspecies identification of 175 nontuberculous mycobacteria species based on 7547 genomic profiles.</title>
        <authorList>
            <person name="Matsumoto Y."/>
            <person name="Kinjo T."/>
            <person name="Motooka D."/>
            <person name="Nabeya D."/>
            <person name="Jung N."/>
            <person name="Uechi K."/>
            <person name="Horii T."/>
            <person name="Iida T."/>
            <person name="Fujita J."/>
            <person name="Nakamura S."/>
        </authorList>
    </citation>
    <scope>NUCLEOTIDE SEQUENCE [LARGE SCALE GENOMIC DNA]</scope>
    <source>
        <strain evidence="6 9">JCM 6377</strain>
    </source>
</reference>
<accession>A0A2A7MU69</accession>
<proteinExistence type="predicted"/>
<dbReference type="SUPFAM" id="SSF48498">
    <property type="entry name" value="Tetracyclin repressor-like, C-terminal domain"/>
    <property type="match status" value="1"/>
</dbReference>
<dbReference type="RefSeq" id="WP_097942295.1">
    <property type="nucleotide sequence ID" value="NZ_BLKS01000001.1"/>
</dbReference>
<reference evidence="7 8" key="1">
    <citation type="submission" date="2017-10" db="EMBL/GenBank/DDBJ databases">
        <title>The new phylogeny of genus Mycobacterium.</title>
        <authorList>
            <person name="Tortoli E."/>
            <person name="Trovato A."/>
            <person name="Cirillo D.M."/>
        </authorList>
    </citation>
    <scope>NUCLEOTIDE SEQUENCE [LARGE SCALE GENOMIC DNA]</scope>
    <source>
        <strain evidence="7 8">CCUG37673</strain>
    </source>
</reference>
<dbReference type="SUPFAM" id="SSF46689">
    <property type="entry name" value="Homeodomain-like"/>
    <property type="match status" value="1"/>
</dbReference>
<evidence type="ECO:0000256" key="1">
    <source>
        <dbReference type="ARBA" id="ARBA00023015"/>
    </source>
</evidence>
<name>A0A2A7MU69_MYCAG</name>
<dbReference type="PANTHER" id="PTHR30055:SF230">
    <property type="entry name" value="TRANSCRIPTIONAL REGULATORY PROTEIN (PROBABLY TETR-FAMILY)-RELATED"/>
    <property type="match status" value="1"/>
</dbReference>
<dbReference type="GO" id="GO:0000976">
    <property type="term" value="F:transcription cis-regulatory region binding"/>
    <property type="evidence" value="ECO:0007669"/>
    <property type="project" value="TreeGrafter"/>
</dbReference>
<dbReference type="EMBL" id="BLKS01000001">
    <property type="protein sequence ID" value="GFG53351.1"/>
    <property type="molecule type" value="Genomic_DNA"/>
</dbReference>
<dbReference type="Proteomes" id="UP000465302">
    <property type="component" value="Unassembled WGS sequence"/>
</dbReference>
<dbReference type="GO" id="GO:0003700">
    <property type="term" value="F:DNA-binding transcription factor activity"/>
    <property type="evidence" value="ECO:0007669"/>
    <property type="project" value="TreeGrafter"/>
</dbReference>
<sequence>MTTPRHRRQGSRRDPAIDAAVLAATRTLLVERGYAATTIDLIAATAGVSRPALYRRWSSKAQLVHEAVFPDLGPEPPKDDFEAEIARLCTGAIRMYRDPAVREAIPGLLADLRADRKQRQVISDRLEAAARSQLAAKVDDAAARGVARRGISADTLMDMIAGGAWYAVCVRHVKNTDRAAKELTDLVLHGVLSK</sequence>
<organism evidence="7 8">
    <name type="scientific">Mycolicibacterium agri</name>
    <name type="common">Mycobacterium agri</name>
    <dbReference type="NCBI Taxonomy" id="36811"/>
    <lineage>
        <taxon>Bacteria</taxon>
        <taxon>Bacillati</taxon>
        <taxon>Actinomycetota</taxon>
        <taxon>Actinomycetes</taxon>
        <taxon>Mycobacteriales</taxon>
        <taxon>Mycobacteriaceae</taxon>
        <taxon>Mycolicibacterium</taxon>
    </lineage>
</organism>
<dbReference type="Pfam" id="PF16859">
    <property type="entry name" value="TetR_C_11"/>
    <property type="match status" value="1"/>
</dbReference>
<dbReference type="EMBL" id="PDCP01000048">
    <property type="protein sequence ID" value="PEG35246.1"/>
    <property type="molecule type" value="Genomic_DNA"/>
</dbReference>
<dbReference type="PROSITE" id="PS01081">
    <property type="entry name" value="HTH_TETR_1"/>
    <property type="match status" value="1"/>
</dbReference>
<evidence type="ECO:0000313" key="8">
    <source>
        <dbReference type="Proteomes" id="UP000220914"/>
    </source>
</evidence>
<dbReference type="PROSITE" id="PS50977">
    <property type="entry name" value="HTH_TETR_2"/>
    <property type="match status" value="1"/>
</dbReference>
<keyword evidence="3" id="KW-0804">Transcription</keyword>
<protein>
    <submittedName>
        <fullName evidence="7">TetR family transcriptional regulator</fullName>
    </submittedName>
</protein>
<feature type="domain" description="HTH tetR-type" evidence="5">
    <location>
        <begin position="15"/>
        <end position="75"/>
    </location>
</feature>
<dbReference type="Gene3D" id="1.10.357.10">
    <property type="entry name" value="Tetracycline Repressor, domain 2"/>
    <property type="match status" value="1"/>
</dbReference>
<dbReference type="InterPro" id="IPR050109">
    <property type="entry name" value="HTH-type_TetR-like_transc_reg"/>
</dbReference>
<reference evidence="6" key="3">
    <citation type="submission" date="2020-02" db="EMBL/GenBank/DDBJ databases">
        <authorList>
            <person name="Matsumoto Y."/>
            <person name="Motooka D."/>
            <person name="Nakamura S."/>
        </authorList>
    </citation>
    <scope>NUCLEOTIDE SEQUENCE</scope>
    <source>
        <strain evidence="6">JCM 6377</strain>
    </source>
</reference>
<dbReference type="InterPro" id="IPR023772">
    <property type="entry name" value="DNA-bd_HTH_TetR-type_CS"/>
</dbReference>
<dbReference type="AlphaFoldDB" id="A0A2A7MU69"/>
<keyword evidence="2 4" id="KW-0238">DNA-binding</keyword>
<gene>
    <name evidence="7" type="ORF">CQY20_22490</name>
    <name evidence="6" type="ORF">MAGR_47920</name>
</gene>
<evidence type="ECO:0000256" key="4">
    <source>
        <dbReference type="PROSITE-ProRule" id="PRU00335"/>
    </source>
</evidence>
<evidence type="ECO:0000256" key="3">
    <source>
        <dbReference type="ARBA" id="ARBA00023163"/>
    </source>
</evidence>
<dbReference type="InterPro" id="IPR036271">
    <property type="entry name" value="Tet_transcr_reg_TetR-rel_C_sf"/>
</dbReference>